<protein>
    <submittedName>
        <fullName evidence="2">Uncharacterized protein</fullName>
    </submittedName>
</protein>
<dbReference type="RefSeq" id="XP_013319605.1">
    <property type="nucleotide sequence ID" value="XM_013464151.1"/>
</dbReference>
<dbReference type="Proteomes" id="UP000054342">
    <property type="component" value="Unassembled WGS sequence"/>
</dbReference>
<name>A0A0D2C2K5_9EURO</name>
<dbReference type="HOGENOM" id="CLU_055163_0_0_1"/>
<evidence type="ECO:0000313" key="3">
    <source>
        <dbReference type="Proteomes" id="UP000054342"/>
    </source>
</evidence>
<evidence type="ECO:0000313" key="2">
    <source>
        <dbReference type="EMBL" id="KIW59021.1"/>
    </source>
</evidence>
<dbReference type="EMBL" id="KN847318">
    <property type="protein sequence ID" value="KIW59021.1"/>
    <property type="molecule type" value="Genomic_DNA"/>
</dbReference>
<gene>
    <name evidence="2" type="ORF">PV05_03505</name>
</gene>
<organism evidence="2 3">
    <name type="scientific">Exophiala xenobiotica</name>
    <dbReference type="NCBI Taxonomy" id="348802"/>
    <lineage>
        <taxon>Eukaryota</taxon>
        <taxon>Fungi</taxon>
        <taxon>Dikarya</taxon>
        <taxon>Ascomycota</taxon>
        <taxon>Pezizomycotina</taxon>
        <taxon>Eurotiomycetes</taxon>
        <taxon>Chaetothyriomycetidae</taxon>
        <taxon>Chaetothyriales</taxon>
        <taxon>Herpotrichiellaceae</taxon>
        <taxon>Exophiala</taxon>
    </lineage>
</organism>
<reference evidence="2 3" key="1">
    <citation type="submission" date="2015-01" db="EMBL/GenBank/DDBJ databases">
        <title>The Genome Sequence of Exophiala xenobiotica CBS118157.</title>
        <authorList>
            <consortium name="The Broad Institute Genomics Platform"/>
            <person name="Cuomo C."/>
            <person name="de Hoog S."/>
            <person name="Gorbushina A."/>
            <person name="Stielow B."/>
            <person name="Teixiera M."/>
            <person name="Abouelleil A."/>
            <person name="Chapman S.B."/>
            <person name="Priest M."/>
            <person name="Young S.K."/>
            <person name="Wortman J."/>
            <person name="Nusbaum C."/>
            <person name="Birren B."/>
        </authorList>
    </citation>
    <scope>NUCLEOTIDE SEQUENCE [LARGE SCALE GENOMIC DNA]</scope>
    <source>
        <strain evidence="2 3">CBS 118157</strain>
    </source>
</reference>
<sequence length="350" mass="41032">MDHVTTFQLPRSEQRESPLFNGKIPGEIRDRILAFTLSCYNSPKAWDKDSSYVRPEYSAYLVADTSILQTCQRAYAENWFRPWMSAVHTFYLAWPGRRPKEPNTTPGFQRVLDRLFTAHGEVEIPHVRVFAQLCALEDGCELLSQILNLTYFFPHRLTVTIRHHDWYGWEEDDRLHIGAYWVDTCRFPATLHEICLELESLQRKRNQIECIADQMIEKWPFVRKDGMTMSARKEECKEDLWSGSSTWQGRRWLRDETKPGINEYFVKAITWKPNRGRAERLEPENLSVPDSFHAIISNEPSVSVRRLNRAQVPKDLAADETLRRLHEWERDDPGVSNSSDEDADSFRRLG</sequence>
<dbReference type="GeneID" id="25325413"/>
<dbReference type="OrthoDB" id="288942at2759"/>
<accession>A0A0D2C2K5</accession>
<feature type="region of interest" description="Disordered" evidence="1">
    <location>
        <begin position="326"/>
        <end position="350"/>
    </location>
</feature>
<evidence type="ECO:0000256" key="1">
    <source>
        <dbReference type="SAM" id="MobiDB-lite"/>
    </source>
</evidence>
<dbReference type="STRING" id="348802.A0A0D2C2K5"/>
<dbReference type="AlphaFoldDB" id="A0A0D2C2K5"/>
<keyword evidence="3" id="KW-1185">Reference proteome</keyword>
<proteinExistence type="predicted"/>